<protein>
    <recommendedName>
        <fullName evidence="7">Ras-related protein Rab</fullName>
    </recommendedName>
</protein>
<dbReference type="SMART" id="SM00173">
    <property type="entry name" value="RAS"/>
    <property type="match status" value="1"/>
</dbReference>
<comment type="subcellular location">
    <subcellularLocation>
        <location evidence="6">Endomembrane system</location>
        <topology evidence="6">Lipid-anchor</topology>
        <orientation evidence="6">Cytoplasmic side</orientation>
    </subcellularLocation>
    <subcellularLocation>
        <location evidence="7">Membrane</location>
        <topology evidence="7">Lipid-anchor</topology>
    </subcellularLocation>
</comment>
<feature type="compositionally biased region" description="Polar residues" evidence="8">
    <location>
        <begin position="158"/>
        <end position="182"/>
    </location>
</feature>
<dbReference type="InterPro" id="IPR001806">
    <property type="entry name" value="Small_GTPase"/>
</dbReference>
<dbReference type="CDD" id="cd04107">
    <property type="entry name" value="Rab32_Rab38"/>
    <property type="match status" value="1"/>
</dbReference>
<gene>
    <name evidence="9" type="ORF">FSCOSCO3_A015701</name>
</gene>
<evidence type="ECO:0000256" key="8">
    <source>
        <dbReference type="SAM" id="MobiDB-lite"/>
    </source>
</evidence>
<dbReference type="NCBIfam" id="TIGR00231">
    <property type="entry name" value="small_GTP"/>
    <property type="match status" value="1"/>
</dbReference>
<organism evidence="9 10">
    <name type="scientific">Scomber scombrus</name>
    <name type="common">Atlantic mackerel</name>
    <name type="synonym">Scomber vernalis</name>
    <dbReference type="NCBI Taxonomy" id="13677"/>
    <lineage>
        <taxon>Eukaryota</taxon>
        <taxon>Metazoa</taxon>
        <taxon>Chordata</taxon>
        <taxon>Craniata</taxon>
        <taxon>Vertebrata</taxon>
        <taxon>Euteleostomi</taxon>
        <taxon>Actinopterygii</taxon>
        <taxon>Neopterygii</taxon>
        <taxon>Teleostei</taxon>
        <taxon>Neoteleostei</taxon>
        <taxon>Acanthomorphata</taxon>
        <taxon>Pelagiaria</taxon>
        <taxon>Scombriformes</taxon>
        <taxon>Scombridae</taxon>
        <taxon>Scomber</taxon>
    </lineage>
</organism>
<dbReference type="GO" id="GO:0016020">
    <property type="term" value="C:membrane"/>
    <property type="evidence" value="ECO:0007669"/>
    <property type="project" value="UniProtKB-SubCell"/>
</dbReference>
<sequence length="374" mass="42228">MEEHLMKILIVGNTSVGKSAFVHRYVKGKFNKTYKMTVGVEFSVKVLKWSEKEQVRLQLWDIAGLERFISMTRVYYKGALGCVVMFDVTNTSSFLNCRSWKQDLDNKALLPNGDSIPCILLANKCDLPERAVSADSIDEFSKANGFVTWMETSVKENQNVAESMSGSKRRPQQSPRTRASNLHNDRHPRESMKSWTAPGPDMIHTYWLKKLPTLQEHLAAQTNQLLMDGMHQDWLTQGPTVLIMKDPQKGTIPSNYQPITFLCTTWKLLSGIIAAKMNRHMAQYMSWAQKGISSNTKGAKHKLLVDRAETGAGDFVSSVLSGRTPYPTSSHSKSSTGLRARQQQGERLLLKLHLNPKQETSKHSKDLNFDLQVV</sequence>
<comment type="caution">
    <text evidence="9">The sequence shown here is derived from an EMBL/GenBank/DDBJ whole genome shotgun (WGS) entry which is preliminary data.</text>
</comment>
<keyword evidence="10" id="KW-1185">Reference proteome</keyword>
<keyword evidence="3 7" id="KW-0342">GTP-binding</keyword>
<dbReference type="SUPFAM" id="SSF52540">
    <property type="entry name" value="P-loop containing nucleoside triphosphate hydrolases"/>
    <property type="match status" value="1"/>
</dbReference>
<feature type="region of interest" description="Disordered" evidence="8">
    <location>
        <begin position="321"/>
        <end position="342"/>
    </location>
</feature>
<dbReference type="InterPro" id="IPR027417">
    <property type="entry name" value="P-loop_NTPase"/>
</dbReference>
<evidence type="ECO:0000256" key="3">
    <source>
        <dbReference type="ARBA" id="ARBA00023134"/>
    </source>
</evidence>
<dbReference type="GO" id="GO:0005802">
    <property type="term" value="C:trans-Golgi network"/>
    <property type="evidence" value="ECO:0007669"/>
    <property type="project" value="UniProtKB-UniRule"/>
</dbReference>
<keyword evidence="7" id="KW-0472">Membrane</keyword>
<dbReference type="FunFam" id="3.40.50.300:FF:000222">
    <property type="entry name" value="RAB32, member RAS oncogene family"/>
    <property type="match status" value="1"/>
</dbReference>
<dbReference type="PROSITE" id="PS51420">
    <property type="entry name" value="RHO"/>
    <property type="match status" value="1"/>
</dbReference>
<dbReference type="Proteomes" id="UP001314229">
    <property type="component" value="Unassembled WGS sequence"/>
</dbReference>
<dbReference type="GO" id="GO:0005770">
    <property type="term" value="C:late endosome"/>
    <property type="evidence" value="ECO:0007669"/>
    <property type="project" value="TreeGrafter"/>
</dbReference>
<dbReference type="SMART" id="SM00174">
    <property type="entry name" value="RHO"/>
    <property type="match status" value="1"/>
</dbReference>
<dbReference type="InterPro" id="IPR005225">
    <property type="entry name" value="Small_GTP-bd"/>
</dbReference>
<keyword evidence="2 7" id="KW-0547">Nucleotide-binding</keyword>
<evidence type="ECO:0000313" key="9">
    <source>
        <dbReference type="EMBL" id="CAK6977002.1"/>
    </source>
</evidence>
<dbReference type="PROSITE" id="PS51421">
    <property type="entry name" value="RAS"/>
    <property type="match status" value="1"/>
</dbReference>
<dbReference type="GO" id="GO:0045335">
    <property type="term" value="C:phagocytic vesicle"/>
    <property type="evidence" value="ECO:0007669"/>
    <property type="project" value="TreeGrafter"/>
</dbReference>
<dbReference type="GO" id="GO:0003924">
    <property type="term" value="F:GTPase activity"/>
    <property type="evidence" value="ECO:0007669"/>
    <property type="project" value="UniProtKB-UniRule"/>
</dbReference>
<dbReference type="Pfam" id="PF00071">
    <property type="entry name" value="Ras"/>
    <property type="match status" value="1"/>
</dbReference>
<evidence type="ECO:0000256" key="5">
    <source>
        <dbReference type="ARBA" id="ARBA00023289"/>
    </source>
</evidence>
<evidence type="ECO:0000256" key="7">
    <source>
        <dbReference type="RuleBase" id="RU367128"/>
    </source>
</evidence>
<keyword evidence="5 7" id="KW-0636">Prenylation</keyword>
<accession>A0AAV1PY70</accession>
<keyword evidence="4 7" id="KW-0449">Lipoprotein</keyword>
<evidence type="ECO:0000313" key="10">
    <source>
        <dbReference type="Proteomes" id="UP001314229"/>
    </source>
</evidence>
<reference evidence="9 10" key="1">
    <citation type="submission" date="2024-01" db="EMBL/GenBank/DDBJ databases">
        <authorList>
            <person name="Alioto T."/>
            <person name="Alioto T."/>
            <person name="Gomez Garrido J."/>
        </authorList>
    </citation>
    <scope>NUCLEOTIDE SEQUENCE [LARGE SCALE GENOMIC DNA]</scope>
</reference>
<evidence type="ECO:0000256" key="1">
    <source>
        <dbReference type="ARBA" id="ARBA00006270"/>
    </source>
</evidence>
<evidence type="ECO:0000256" key="2">
    <source>
        <dbReference type="ARBA" id="ARBA00022741"/>
    </source>
</evidence>
<dbReference type="InterPro" id="IPR030697">
    <property type="entry name" value="Rab29/Rab38/Rab32"/>
</dbReference>
<evidence type="ECO:0000256" key="6">
    <source>
        <dbReference type="ARBA" id="ARBA00046278"/>
    </source>
</evidence>
<evidence type="ECO:0000256" key="4">
    <source>
        <dbReference type="ARBA" id="ARBA00023288"/>
    </source>
</evidence>
<name>A0AAV1PY70_SCOSC</name>
<feature type="compositionally biased region" description="Basic and acidic residues" evidence="8">
    <location>
        <begin position="183"/>
        <end position="192"/>
    </location>
</feature>
<dbReference type="GO" id="GO:0090385">
    <property type="term" value="P:phagosome-lysosome fusion"/>
    <property type="evidence" value="ECO:0007669"/>
    <property type="project" value="TreeGrafter"/>
</dbReference>
<comment type="similarity">
    <text evidence="1 7">Belongs to the small GTPase superfamily. Rab family.</text>
</comment>
<dbReference type="GO" id="GO:0008333">
    <property type="term" value="P:endosome to lysosome transport"/>
    <property type="evidence" value="ECO:0007669"/>
    <property type="project" value="TreeGrafter"/>
</dbReference>
<proteinExistence type="inferred from homology"/>
<dbReference type="EMBL" id="CAWUFR010000382">
    <property type="protein sequence ID" value="CAK6977002.1"/>
    <property type="molecule type" value="Genomic_DNA"/>
</dbReference>
<comment type="function">
    <text evidence="7">The small GTPases Rab are key regulators in vesicle trafficking.</text>
</comment>
<dbReference type="AlphaFoldDB" id="A0AAV1PY70"/>
<dbReference type="PANTHER" id="PTHR47981:SF42">
    <property type="entry name" value="RAS-RELATED PROTEIN RAB-7L1-LIKE ISOFORM X1"/>
    <property type="match status" value="1"/>
</dbReference>
<dbReference type="SMART" id="SM00175">
    <property type="entry name" value="RAB"/>
    <property type="match status" value="1"/>
</dbReference>
<dbReference type="GO" id="GO:0005764">
    <property type="term" value="C:lysosome"/>
    <property type="evidence" value="ECO:0007669"/>
    <property type="project" value="TreeGrafter"/>
</dbReference>
<dbReference type="Gene3D" id="3.40.50.300">
    <property type="entry name" value="P-loop containing nucleotide triphosphate hydrolases"/>
    <property type="match status" value="1"/>
</dbReference>
<dbReference type="PRINTS" id="PR00449">
    <property type="entry name" value="RASTRNSFRMNG"/>
</dbReference>
<feature type="region of interest" description="Disordered" evidence="8">
    <location>
        <begin position="158"/>
        <end position="197"/>
    </location>
</feature>
<dbReference type="SMART" id="SM00176">
    <property type="entry name" value="RAN"/>
    <property type="match status" value="1"/>
</dbReference>
<dbReference type="GO" id="GO:0005525">
    <property type="term" value="F:GTP binding"/>
    <property type="evidence" value="ECO:0007669"/>
    <property type="project" value="UniProtKB-UniRule"/>
</dbReference>
<dbReference type="PROSITE" id="PS51419">
    <property type="entry name" value="RAB"/>
    <property type="match status" value="1"/>
</dbReference>
<dbReference type="PANTHER" id="PTHR47981">
    <property type="entry name" value="RAB FAMILY"/>
    <property type="match status" value="1"/>
</dbReference>